<evidence type="ECO:0000256" key="3">
    <source>
        <dbReference type="ARBA" id="ARBA00022729"/>
    </source>
</evidence>
<dbReference type="Pfam" id="PF13855">
    <property type="entry name" value="LRR_8"/>
    <property type="match status" value="1"/>
</dbReference>
<dbReference type="FunFam" id="3.80.10.10:FF:000400">
    <property type="entry name" value="Nuclear pore complex protein NUP107"/>
    <property type="match status" value="1"/>
</dbReference>
<dbReference type="SUPFAM" id="SSF52058">
    <property type="entry name" value="L domain-like"/>
    <property type="match status" value="1"/>
</dbReference>
<sequence>MVSLVLHTLAFPTLHYCRHDQRDALLEFKDEFPVNESSPIPNDAPLSSWNTSSDCCFWKGVTCDAKSGEVISLNLSNVSLNNSLKQNSGLFKLQHLRNLTLRNSSLNGEIPSSLGYLSRLTKLNLLYNNLVGQIPASIGNLTRLRYLDLSQNKLTGKIPISLANLTNLYLFYIHDNFLESTLPPNMSGFQNLKYFGVGGNSFSGSFPRSLFTIPSLLYLGILVETNSKDL</sequence>
<keyword evidence="6" id="KW-0675">Receptor</keyword>
<keyword evidence="9" id="KW-1185">Reference proteome</keyword>
<name>A0A6D2HP28_9BRAS</name>
<dbReference type="EMBL" id="CACVBM020000210">
    <property type="protein sequence ID" value="CAA7015838.1"/>
    <property type="molecule type" value="Genomic_DNA"/>
</dbReference>
<evidence type="ECO:0000259" key="7">
    <source>
        <dbReference type="Pfam" id="PF08263"/>
    </source>
</evidence>
<evidence type="ECO:0000256" key="5">
    <source>
        <dbReference type="ARBA" id="ARBA00023136"/>
    </source>
</evidence>
<dbReference type="Pfam" id="PF08263">
    <property type="entry name" value="LRRNT_2"/>
    <property type="match status" value="1"/>
</dbReference>
<keyword evidence="3" id="KW-0732">Signal</keyword>
<evidence type="ECO:0000256" key="6">
    <source>
        <dbReference type="ARBA" id="ARBA00023170"/>
    </source>
</evidence>
<dbReference type="PANTHER" id="PTHR48065">
    <property type="entry name" value="OS10G0469600 PROTEIN"/>
    <property type="match status" value="1"/>
</dbReference>
<keyword evidence="4" id="KW-0677">Repeat</keyword>
<dbReference type="InterPro" id="IPR013210">
    <property type="entry name" value="LRR_N_plant-typ"/>
</dbReference>
<dbReference type="Proteomes" id="UP000467841">
    <property type="component" value="Unassembled WGS sequence"/>
</dbReference>
<keyword evidence="2" id="KW-0433">Leucine-rich repeat</keyword>
<evidence type="ECO:0000313" key="8">
    <source>
        <dbReference type="EMBL" id="CAA7015838.1"/>
    </source>
</evidence>
<comment type="caution">
    <text evidence="8">The sequence shown here is derived from an EMBL/GenBank/DDBJ whole genome shotgun (WGS) entry which is preliminary data.</text>
</comment>
<evidence type="ECO:0000313" key="9">
    <source>
        <dbReference type="Proteomes" id="UP000467841"/>
    </source>
</evidence>
<evidence type="ECO:0000256" key="2">
    <source>
        <dbReference type="ARBA" id="ARBA00022614"/>
    </source>
</evidence>
<protein>
    <recommendedName>
        <fullName evidence="7">Leucine-rich repeat-containing N-terminal plant-type domain-containing protein</fullName>
    </recommendedName>
</protein>
<comment type="subcellular location">
    <subcellularLocation>
        <location evidence="1">Membrane</location>
        <topology evidence="1">Single-pass membrane protein</topology>
    </subcellularLocation>
</comment>
<dbReference type="OrthoDB" id="1112830at2759"/>
<accession>A0A6D2HP28</accession>
<feature type="domain" description="Leucine-rich repeat-containing N-terminal plant-type" evidence="7">
    <location>
        <begin position="19"/>
        <end position="64"/>
    </location>
</feature>
<proteinExistence type="predicted"/>
<dbReference type="GO" id="GO:0016020">
    <property type="term" value="C:membrane"/>
    <property type="evidence" value="ECO:0007669"/>
    <property type="project" value="UniProtKB-SubCell"/>
</dbReference>
<keyword evidence="5" id="KW-0472">Membrane</keyword>
<organism evidence="8 9">
    <name type="scientific">Microthlaspi erraticum</name>
    <dbReference type="NCBI Taxonomy" id="1685480"/>
    <lineage>
        <taxon>Eukaryota</taxon>
        <taxon>Viridiplantae</taxon>
        <taxon>Streptophyta</taxon>
        <taxon>Embryophyta</taxon>
        <taxon>Tracheophyta</taxon>
        <taxon>Spermatophyta</taxon>
        <taxon>Magnoliopsida</taxon>
        <taxon>eudicotyledons</taxon>
        <taxon>Gunneridae</taxon>
        <taxon>Pentapetalae</taxon>
        <taxon>rosids</taxon>
        <taxon>malvids</taxon>
        <taxon>Brassicales</taxon>
        <taxon>Brassicaceae</taxon>
        <taxon>Coluteocarpeae</taxon>
        <taxon>Microthlaspi</taxon>
    </lineage>
</organism>
<dbReference type="InterPro" id="IPR001611">
    <property type="entry name" value="Leu-rich_rpt"/>
</dbReference>
<reference evidence="8" key="1">
    <citation type="submission" date="2020-01" db="EMBL/GenBank/DDBJ databases">
        <authorList>
            <person name="Mishra B."/>
        </authorList>
    </citation>
    <scope>NUCLEOTIDE SEQUENCE [LARGE SCALE GENOMIC DNA]</scope>
</reference>
<dbReference type="Gene3D" id="3.80.10.10">
    <property type="entry name" value="Ribonuclease Inhibitor"/>
    <property type="match status" value="1"/>
</dbReference>
<evidence type="ECO:0000256" key="1">
    <source>
        <dbReference type="ARBA" id="ARBA00004167"/>
    </source>
</evidence>
<dbReference type="InterPro" id="IPR032675">
    <property type="entry name" value="LRR_dom_sf"/>
</dbReference>
<dbReference type="PROSITE" id="PS51450">
    <property type="entry name" value="LRR"/>
    <property type="match status" value="1"/>
</dbReference>
<gene>
    <name evidence="8" type="ORF">MERR_LOCUS3073</name>
</gene>
<dbReference type="AlphaFoldDB" id="A0A6D2HP28"/>
<evidence type="ECO:0000256" key="4">
    <source>
        <dbReference type="ARBA" id="ARBA00022737"/>
    </source>
</evidence>
<dbReference type="PANTHER" id="PTHR48065:SF72">
    <property type="entry name" value="LEUCINE-RICH REPEAT-CONTAINING N-TERMINAL PLANT-TYPE DOMAIN-CONTAINING PROTEIN"/>
    <property type="match status" value="1"/>
</dbReference>